<feature type="compositionally biased region" description="Acidic residues" evidence="1">
    <location>
        <begin position="61"/>
        <end position="74"/>
    </location>
</feature>
<dbReference type="GO" id="GO:0000462">
    <property type="term" value="P:maturation of SSU-rRNA from tricistronic rRNA transcript (SSU-rRNA, 5.8S rRNA, LSU-rRNA)"/>
    <property type="evidence" value="ECO:0007669"/>
    <property type="project" value="TreeGrafter"/>
</dbReference>
<evidence type="ECO:0000256" key="1">
    <source>
        <dbReference type="SAM" id="MobiDB-lite"/>
    </source>
</evidence>
<feature type="compositionally biased region" description="Low complexity" evidence="1">
    <location>
        <begin position="114"/>
        <end position="130"/>
    </location>
</feature>
<feature type="compositionally biased region" description="Basic and acidic residues" evidence="1">
    <location>
        <begin position="235"/>
        <end position="244"/>
    </location>
</feature>
<dbReference type="AlphaFoldDB" id="A0A6A5TWZ1"/>
<dbReference type="GO" id="GO:0005730">
    <property type="term" value="C:nucleolus"/>
    <property type="evidence" value="ECO:0007669"/>
    <property type="project" value="TreeGrafter"/>
</dbReference>
<feature type="compositionally biased region" description="Basic residues" evidence="1">
    <location>
        <begin position="1"/>
        <end position="11"/>
    </location>
</feature>
<proteinExistence type="predicted"/>
<sequence>MAHALGKRKRITREELEHPSRSPSPSSDSDAEDVQALFRKAFEAKFKPLEIEPVQKKVNEDESEDGEEEEDESDWSGISSEGEEDNNVEVIDYAADSLPTSEKASRGEMRAFMSAKPPSSSTTSTSTKPSRASKKEDNDDSTEALNLKNDLALQNLLRESHILSTHAPTYSTRGDTPSAKPTSIATRHKLVDLHMQSLGAKGSIFTQKKMPMQYRKGIAAKATLREDLRRKEAKENGIILERKSRGSGSGKGAVGKRDRDRDRGVGAPSVGKFKNGTLTLSRKDVNSITRDGGGGARGGRKGKGKRGRR</sequence>
<evidence type="ECO:0000313" key="3">
    <source>
        <dbReference type="Proteomes" id="UP000800035"/>
    </source>
</evidence>
<evidence type="ECO:0008006" key="4">
    <source>
        <dbReference type="Google" id="ProtNLM"/>
    </source>
</evidence>
<feature type="compositionally biased region" description="Basic residues" evidence="1">
    <location>
        <begin position="298"/>
        <end position="309"/>
    </location>
</feature>
<feature type="compositionally biased region" description="Basic and acidic residues" evidence="1">
    <location>
        <begin position="255"/>
        <end position="264"/>
    </location>
</feature>
<name>A0A6A5TWZ1_9PLEO</name>
<dbReference type="OrthoDB" id="5556956at2759"/>
<dbReference type="EMBL" id="ML976989">
    <property type="protein sequence ID" value="KAF1957393.1"/>
    <property type="molecule type" value="Genomic_DNA"/>
</dbReference>
<feature type="region of interest" description="Disordered" evidence="1">
    <location>
        <begin position="1"/>
        <end position="35"/>
    </location>
</feature>
<dbReference type="PANTHER" id="PTHR28096">
    <property type="entry name" value="PROTEIN FAF1"/>
    <property type="match status" value="1"/>
</dbReference>
<feature type="region of interest" description="Disordered" evidence="1">
    <location>
        <begin position="235"/>
        <end position="309"/>
    </location>
</feature>
<dbReference type="Proteomes" id="UP000800035">
    <property type="component" value="Unassembled WGS sequence"/>
</dbReference>
<accession>A0A6A5TWZ1</accession>
<dbReference type="PANTHER" id="PTHR28096:SF1">
    <property type="entry name" value="PROTEIN FAF1"/>
    <property type="match status" value="1"/>
</dbReference>
<dbReference type="InterPro" id="IPR053030">
    <property type="entry name" value="Ribosomal_biogenesis_FAF1-like"/>
</dbReference>
<keyword evidence="3" id="KW-1185">Reference proteome</keyword>
<feature type="region of interest" description="Disordered" evidence="1">
    <location>
        <begin position="49"/>
        <end position="144"/>
    </location>
</feature>
<protein>
    <recommendedName>
        <fullName evidence="4">Protein FAF1</fullName>
    </recommendedName>
</protein>
<reference evidence="2" key="1">
    <citation type="journal article" date="2020" name="Stud. Mycol.">
        <title>101 Dothideomycetes genomes: a test case for predicting lifestyles and emergence of pathogens.</title>
        <authorList>
            <person name="Haridas S."/>
            <person name="Albert R."/>
            <person name="Binder M."/>
            <person name="Bloem J."/>
            <person name="Labutti K."/>
            <person name="Salamov A."/>
            <person name="Andreopoulos B."/>
            <person name="Baker S."/>
            <person name="Barry K."/>
            <person name="Bills G."/>
            <person name="Bluhm B."/>
            <person name="Cannon C."/>
            <person name="Castanera R."/>
            <person name="Culley D."/>
            <person name="Daum C."/>
            <person name="Ezra D."/>
            <person name="Gonzalez J."/>
            <person name="Henrissat B."/>
            <person name="Kuo A."/>
            <person name="Liang C."/>
            <person name="Lipzen A."/>
            <person name="Lutzoni F."/>
            <person name="Magnuson J."/>
            <person name="Mondo S."/>
            <person name="Nolan M."/>
            <person name="Ohm R."/>
            <person name="Pangilinan J."/>
            <person name="Park H.-J."/>
            <person name="Ramirez L."/>
            <person name="Alfaro M."/>
            <person name="Sun H."/>
            <person name="Tritt A."/>
            <person name="Yoshinaga Y."/>
            <person name="Zwiers L.-H."/>
            <person name="Turgeon B."/>
            <person name="Goodwin S."/>
            <person name="Spatafora J."/>
            <person name="Crous P."/>
            <person name="Grigoriev I."/>
        </authorList>
    </citation>
    <scope>NUCLEOTIDE SEQUENCE</scope>
    <source>
        <strain evidence="2">CBS 675.92</strain>
    </source>
</reference>
<gene>
    <name evidence="2" type="ORF">CC80DRAFT_410694</name>
</gene>
<organism evidence="2 3">
    <name type="scientific">Byssothecium circinans</name>
    <dbReference type="NCBI Taxonomy" id="147558"/>
    <lineage>
        <taxon>Eukaryota</taxon>
        <taxon>Fungi</taxon>
        <taxon>Dikarya</taxon>
        <taxon>Ascomycota</taxon>
        <taxon>Pezizomycotina</taxon>
        <taxon>Dothideomycetes</taxon>
        <taxon>Pleosporomycetidae</taxon>
        <taxon>Pleosporales</taxon>
        <taxon>Massarineae</taxon>
        <taxon>Massarinaceae</taxon>
        <taxon>Byssothecium</taxon>
    </lineage>
</organism>
<evidence type="ECO:0000313" key="2">
    <source>
        <dbReference type="EMBL" id="KAF1957393.1"/>
    </source>
</evidence>
<feature type="compositionally biased region" description="Basic and acidic residues" evidence="1">
    <location>
        <begin position="49"/>
        <end position="60"/>
    </location>
</feature>